<dbReference type="AlphaFoldDB" id="A0A397NBV0"/>
<dbReference type="InterPro" id="IPR032623">
    <property type="entry name" value="FecR_N"/>
</dbReference>
<proteinExistence type="predicted"/>
<dbReference type="InterPro" id="IPR012373">
    <property type="entry name" value="Ferrdict_sens_TM"/>
</dbReference>
<evidence type="ECO:0000313" key="4">
    <source>
        <dbReference type="Proteomes" id="UP000265836"/>
    </source>
</evidence>
<evidence type="ECO:0000259" key="2">
    <source>
        <dbReference type="Pfam" id="PF16220"/>
    </source>
</evidence>
<evidence type="ECO:0000259" key="1">
    <source>
        <dbReference type="Pfam" id="PF04773"/>
    </source>
</evidence>
<dbReference type="PANTHER" id="PTHR30273">
    <property type="entry name" value="PERIPLASMIC SIGNAL SENSOR AND SIGMA FACTOR ACTIVATOR FECR-RELATED"/>
    <property type="match status" value="1"/>
</dbReference>
<dbReference type="Pfam" id="PF16220">
    <property type="entry name" value="DUF4880"/>
    <property type="match status" value="1"/>
</dbReference>
<organism evidence="3 4">
    <name type="scientific">Ectopseudomonas oleovorans</name>
    <name type="common">Pseudomonas oleovorans</name>
    <dbReference type="NCBI Taxonomy" id="301"/>
    <lineage>
        <taxon>Bacteria</taxon>
        <taxon>Pseudomonadati</taxon>
        <taxon>Pseudomonadota</taxon>
        <taxon>Gammaproteobacteria</taxon>
        <taxon>Pseudomonadales</taxon>
        <taxon>Pseudomonadaceae</taxon>
        <taxon>Ectopseudomonas</taxon>
    </lineage>
</organism>
<comment type="caution">
    <text evidence="3">The sequence shown here is derived from an EMBL/GenBank/DDBJ whole genome shotgun (WGS) entry which is preliminary data.</text>
</comment>
<dbReference type="EMBL" id="QXDA01000002">
    <property type="protein sequence ID" value="RIA34912.1"/>
    <property type="molecule type" value="Genomic_DNA"/>
</dbReference>
<dbReference type="Proteomes" id="UP000265836">
    <property type="component" value="Unassembled WGS sequence"/>
</dbReference>
<dbReference type="GO" id="GO:0016989">
    <property type="term" value="F:sigma factor antagonist activity"/>
    <property type="evidence" value="ECO:0007669"/>
    <property type="project" value="TreeGrafter"/>
</dbReference>
<dbReference type="Gene3D" id="3.55.50.30">
    <property type="match status" value="1"/>
</dbReference>
<gene>
    <name evidence="3" type="ORF">DFO61_1569</name>
</gene>
<feature type="domain" description="FecR N-terminal" evidence="2">
    <location>
        <begin position="8"/>
        <end position="50"/>
    </location>
</feature>
<dbReference type="RefSeq" id="WP_119692287.1">
    <property type="nucleotide sequence ID" value="NZ_QXDA01000002.1"/>
</dbReference>
<dbReference type="Pfam" id="PF04773">
    <property type="entry name" value="FecR"/>
    <property type="match status" value="1"/>
</dbReference>
<protein>
    <submittedName>
        <fullName evidence="3">FecR family protein</fullName>
    </submittedName>
</protein>
<feature type="domain" description="FecR protein" evidence="1">
    <location>
        <begin position="103"/>
        <end position="196"/>
    </location>
</feature>
<reference evidence="3 4" key="1">
    <citation type="submission" date="2018-08" db="EMBL/GenBank/DDBJ databases">
        <title>Genome sequencing of rice bacterial endophytes.</title>
        <authorList>
            <person name="Venturi V."/>
        </authorList>
    </citation>
    <scope>NUCLEOTIDE SEQUENCE [LARGE SCALE GENOMIC DNA]</scope>
    <source>
        <strain evidence="3 4">E1205</strain>
    </source>
</reference>
<dbReference type="InterPro" id="IPR006860">
    <property type="entry name" value="FecR"/>
</dbReference>
<dbReference type="PANTHER" id="PTHR30273:SF2">
    <property type="entry name" value="PROTEIN FECR"/>
    <property type="match status" value="1"/>
</dbReference>
<name>A0A397NBV0_ECTOL</name>
<dbReference type="Gene3D" id="2.60.120.1440">
    <property type="match status" value="1"/>
</dbReference>
<sequence>MLDRQVLEAAATWYVQFNGAPPSDAERQAWRAWLEQHPAHAAAWARVEKLQQQLGSVPQDVALPTLAGVRARRRAVLKTLAILLAAGGLGLGAREPAKSWMAEHRTARGERRTLRLADGSRMDLNTASAVDLSFGSELREVLLRHGEILIETAADAARRPFIVHLPQGSVRALGTRFSVRSEGEQARVAVFEHAVEVRPLHRQGSPLRLEAGQALSFDAQDMGKPQALKSGEGAWRQGMLSVVNERLEDVIAELGRYRPGYLQCADEVADLRLSGAFSIDDTDLALENLSASLPVRVRYLTRYWARIEPA</sequence>
<accession>A0A397NBV0</accession>
<dbReference type="PIRSF" id="PIRSF018266">
    <property type="entry name" value="FecR"/>
    <property type="match status" value="1"/>
</dbReference>
<evidence type="ECO:0000313" key="3">
    <source>
        <dbReference type="EMBL" id="RIA34912.1"/>
    </source>
</evidence>